<accession>A0ACC0ZB78</accession>
<protein>
    <submittedName>
        <fullName evidence="1">Uncharacterized protein</fullName>
    </submittedName>
</protein>
<evidence type="ECO:0000313" key="2">
    <source>
        <dbReference type="Proteomes" id="UP001163603"/>
    </source>
</evidence>
<name>A0ACC0ZB78_9ROSI</name>
<dbReference type="Proteomes" id="UP001163603">
    <property type="component" value="Chromosome 2"/>
</dbReference>
<reference evidence="2" key="1">
    <citation type="journal article" date="2023" name="G3 (Bethesda)">
        <title>Genome assembly and association tests identify interacting loci associated with vigor, precocity, and sex in interspecific pistachio rootstocks.</title>
        <authorList>
            <person name="Palmer W."/>
            <person name="Jacygrad E."/>
            <person name="Sagayaradj S."/>
            <person name="Cavanaugh K."/>
            <person name="Han R."/>
            <person name="Bertier L."/>
            <person name="Beede B."/>
            <person name="Kafkas S."/>
            <person name="Golino D."/>
            <person name="Preece J."/>
            <person name="Michelmore R."/>
        </authorList>
    </citation>
    <scope>NUCLEOTIDE SEQUENCE [LARGE SCALE GENOMIC DNA]</scope>
</reference>
<comment type="caution">
    <text evidence="1">The sequence shown here is derived from an EMBL/GenBank/DDBJ whole genome shotgun (WGS) entry which is preliminary data.</text>
</comment>
<keyword evidence="2" id="KW-1185">Reference proteome</keyword>
<evidence type="ECO:0000313" key="1">
    <source>
        <dbReference type="EMBL" id="KAJ0047514.1"/>
    </source>
</evidence>
<organism evidence="1 2">
    <name type="scientific">Pistacia integerrima</name>
    <dbReference type="NCBI Taxonomy" id="434235"/>
    <lineage>
        <taxon>Eukaryota</taxon>
        <taxon>Viridiplantae</taxon>
        <taxon>Streptophyta</taxon>
        <taxon>Embryophyta</taxon>
        <taxon>Tracheophyta</taxon>
        <taxon>Spermatophyta</taxon>
        <taxon>Magnoliopsida</taxon>
        <taxon>eudicotyledons</taxon>
        <taxon>Gunneridae</taxon>
        <taxon>Pentapetalae</taxon>
        <taxon>rosids</taxon>
        <taxon>malvids</taxon>
        <taxon>Sapindales</taxon>
        <taxon>Anacardiaceae</taxon>
        <taxon>Pistacia</taxon>
    </lineage>
</organism>
<dbReference type="EMBL" id="CM047737">
    <property type="protein sequence ID" value="KAJ0047514.1"/>
    <property type="molecule type" value="Genomic_DNA"/>
</dbReference>
<gene>
    <name evidence="1" type="ORF">Pint_14960</name>
</gene>
<proteinExistence type="predicted"/>
<sequence length="351" mass="37960">MAFFAKLFRIKKLRRRPSNNQVGVVVDQKAEDGDGSSAKIYSWDDIETFTNNFSVVIGSGGFSNVYLARLPGSTHPQGAIKILNQVFQQELDILLRLCHENIVKFLGYCNDKDEGALVFEYVPNGSLHEKLHGGSKRMEGQLLTSLAAAVLKDVSECESKKVKEMVDPLLGGEFDLEEARIMLSISELCLRQAPIHRPSATEILHTMEDKIFSQQTKIHNISNAAYLRNGHGKCNFGARRCFCCKSQLGLAVVAGLPPVTSASYRVLLLGGGHVVAKSGSKGSLFAGLTGAALTASVVVKGVIVRFSNLQGITGLYLGSQGCICQVFQPAGSCRCLGLLASLFTIELPHLS</sequence>